<dbReference type="EMBL" id="KJ025957">
    <property type="protein sequence ID" value="AHY25437.1"/>
    <property type="molecule type" value="Genomic_DNA"/>
</dbReference>
<evidence type="ECO:0000313" key="1">
    <source>
        <dbReference type="EMBL" id="AHY25437.1"/>
    </source>
</evidence>
<organism evidence="1 2">
    <name type="scientific">Serratia phage PS2</name>
    <dbReference type="NCBI Taxonomy" id="1481112"/>
    <lineage>
        <taxon>Viruses</taxon>
        <taxon>Duplodnaviria</taxon>
        <taxon>Heunggongvirae</taxon>
        <taxon>Uroviricota</taxon>
        <taxon>Caudoviricetes</taxon>
        <taxon>Muldoonvirus</taxon>
        <taxon>Muldoonvirus PS2</taxon>
    </lineage>
</organism>
<accession>A0A023W6R0</accession>
<keyword evidence="2" id="KW-1185">Reference proteome</keyword>
<dbReference type="KEGG" id="vg:19485074"/>
<evidence type="ECO:0000313" key="2">
    <source>
        <dbReference type="Proteomes" id="UP000024445"/>
    </source>
</evidence>
<dbReference type="RefSeq" id="YP_009030242.1">
    <property type="nucleotide sequence ID" value="NC_024121.1"/>
</dbReference>
<protein>
    <submittedName>
        <fullName evidence="1">Uncharacterized protein</fullName>
    </submittedName>
</protein>
<gene>
    <name evidence="1" type="ORF">PS2_195</name>
</gene>
<dbReference type="GeneID" id="19485074"/>
<dbReference type="Proteomes" id="UP000024445">
    <property type="component" value="Segment"/>
</dbReference>
<proteinExistence type="predicted"/>
<sequence>MGIKCDRCGTFVAEGDQYSADEFGYDEVCEDCYDQVAVYDDYEDEEHDDDESAIWDGDE</sequence>
<name>A0A023W6R0_9CAUD</name>
<reference evidence="1 2" key="1">
    <citation type="submission" date="2014-01" db="EMBL/GenBank/DDBJ databases">
        <authorList>
            <person name="Zhang G."/>
            <person name="Jin J."/>
            <person name="Li Z.J."/>
            <person name="Wang S.W."/>
            <person name="Chen S.J."/>
            <person name="Wang S.M."/>
            <person name="Wang X.T."/>
            <person name="Li Y.H."/>
            <person name="Wang J."/>
            <person name="Yang C.K."/>
            <person name="Wang L."/>
        </authorList>
    </citation>
    <scope>NUCLEOTIDE SEQUENCE [LARGE SCALE GENOMIC DNA]</scope>
</reference>